<accession>A0ABS7TYM7</accession>
<feature type="compositionally biased region" description="Polar residues" evidence="1">
    <location>
        <begin position="40"/>
        <end position="67"/>
    </location>
</feature>
<feature type="region of interest" description="Disordered" evidence="1">
    <location>
        <begin position="22"/>
        <end position="115"/>
    </location>
</feature>
<dbReference type="Proteomes" id="UP001139031">
    <property type="component" value="Unassembled WGS sequence"/>
</dbReference>
<reference evidence="3" key="1">
    <citation type="submission" date="2021-08" db="EMBL/GenBank/DDBJ databases">
        <authorList>
            <person name="Stevens D.C."/>
        </authorList>
    </citation>
    <scope>NUCLEOTIDE SEQUENCE</scope>
    <source>
        <strain evidence="3">DSM 53165</strain>
    </source>
</reference>
<feature type="compositionally biased region" description="Polar residues" evidence="1">
    <location>
        <begin position="99"/>
        <end position="112"/>
    </location>
</feature>
<organism evidence="3 4">
    <name type="scientific">Nannocystis pusilla</name>
    <dbReference type="NCBI Taxonomy" id="889268"/>
    <lineage>
        <taxon>Bacteria</taxon>
        <taxon>Pseudomonadati</taxon>
        <taxon>Myxococcota</taxon>
        <taxon>Polyangia</taxon>
        <taxon>Nannocystales</taxon>
        <taxon>Nannocystaceae</taxon>
        <taxon>Nannocystis</taxon>
    </lineage>
</organism>
<comment type="caution">
    <text evidence="3">The sequence shown here is derived from an EMBL/GenBank/DDBJ whole genome shotgun (WGS) entry which is preliminary data.</text>
</comment>
<dbReference type="PANTHER" id="PTHR46534:SF1">
    <property type="entry name" value="IGGFC-BINDING PROTEIN N-TERMINAL DOMAIN-CONTAINING PROTEIN"/>
    <property type="match status" value="1"/>
</dbReference>
<feature type="compositionally biased region" description="Low complexity" evidence="1">
    <location>
        <begin position="68"/>
        <end position="98"/>
    </location>
</feature>
<evidence type="ECO:0000256" key="1">
    <source>
        <dbReference type="SAM" id="MobiDB-lite"/>
    </source>
</evidence>
<proteinExistence type="predicted"/>
<evidence type="ECO:0000313" key="4">
    <source>
        <dbReference type="Proteomes" id="UP001139031"/>
    </source>
</evidence>
<dbReference type="PANTHER" id="PTHR46534">
    <property type="entry name" value="IGGFC_BINDING DOMAIN-CONTAINING PROTEIN"/>
    <property type="match status" value="1"/>
</dbReference>
<evidence type="ECO:0000259" key="2">
    <source>
        <dbReference type="Pfam" id="PF17517"/>
    </source>
</evidence>
<dbReference type="EMBL" id="JAIRAU010000042">
    <property type="protein sequence ID" value="MBZ5713368.1"/>
    <property type="molecule type" value="Genomic_DNA"/>
</dbReference>
<gene>
    <name evidence="3" type="ORF">K7C98_29395</name>
</gene>
<dbReference type="InterPro" id="IPR035234">
    <property type="entry name" value="IgGFc-bd_N"/>
</dbReference>
<dbReference type="Pfam" id="PF17517">
    <property type="entry name" value="IgGFc_binding"/>
    <property type="match status" value="1"/>
</dbReference>
<name>A0ABS7TYM7_9BACT</name>
<keyword evidence="4" id="KW-1185">Reference proteome</keyword>
<dbReference type="PROSITE" id="PS51257">
    <property type="entry name" value="PROKAR_LIPOPROTEIN"/>
    <property type="match status" value="1"/>
</dbReference>
<evidence type="ECO:0000313" key="3">
    <source>
        <dbReference type="EMBL" id="MBZ5713368.1"/>
    </source>
</evidence>
<protein>
    <submittedName>
        <fullName evidence="3">IgGFc-binding protein</fullName>
    </submittedName>
</protein>
<feature type="domain" description="IgGFc-binding protein N-terminal" evidence="2">
    <location>
        <begin position="308"/>
        <end position="638"/>
    </location>
</feature>
<sequence>MSTTRLAHSVVLSASVFVSACSDDGGRETATAASGIPTMPTLTTDPTNASAPSSDSESPTGTDSDGLTGTATASTTDTDGTPTSSTTVGPDPTSVSTTDTGDPTSASATSTGDPGPLFCSDDLHTVVDEQGNPVEQCAGDQACFDGACAPVCEVLADLQGTSGCDFWAPTPPFYLNAGGTAYDGPCFAVFLANAWSSPANIVVARGGQQIDVNMFGRIPKSDGNNVVYEPIPPGGLPPDEVAILFLSHKPGVHHELGFTLECPAPPAVLQDTAVPGTGIGQAFHIQSDVPVTAYDINPYGGARSFLPSASLLFPATTWGTNHMAIAPAPNNNAMFALVVAREDNTVIKVAPAANFPGGGGQPPAPAGVTTQYILNAGQILQWSQPGNNFDPSGAIFDSDKPIGLWTGSTYMFVASQTMGPGGGEAAHQQIAPVKAMGNEYVGAGVVTRLANLAPESVPYRLVGAVDDTILTYDPAPPPGAPTALSAGQVVQFQTTSFFTVRSQDPNHPFLFSQYMSGTKSGTRPGCASQVLNLSCGLGDEEWVSLLSPKQFQNRYVFFTDPTYGTTNLVIIRAKQDGVFADVTVECLGTVTGWQPVGAEGTYEVAHVDLERGNVPTGMCGTSRHLAESEGPFGVVVWGTDVYASYGYPAGSDIAKINEVELPVPQ</sequence>